<dbReference type="Pfam" id="PF03835">
    <property type="entry name" value="Rad4"/>
    <property type="match status" value="1"/>
</dbReference>
<dbReference type="GO" id="GO:0000111">
    <property type="term" value="C:nucleotide-excision repair factor 2 complex"/>
    <property type="evidence" value="ECO:0007669"/>
    <property type="project" value="TreeGrafter"/>
</dbReference>
<dbReference type="SMART" id="SM01030">
    <property type="entry name" value="BHD_1"/>
    <property type="match status" value="1"/>
</dbReference>
<dbReference type="GO" id="GO:0006298">
    <property type="term" value="P:mismatch repair"/>
    <property type="evidence" value="ECO:0007669"/>
    <property type="project" value="TreeGrafter"/>
</dbReference>
<gene>
    <name evidence="10" type="ORF">HF325_001561</name>
</gene>
<feature type="domain" description="Rad4 beta-hairpin" evidence="7">
    <location>
        <begin position="488"/>
        <end position="547"/>
    </location>
</feature>
<dbReference type="PANTHER" id="PTHR12135">
    <property type="entry name" value="DNA REPAIR PROTEIN XP-C / RAD4"/>
    <property type="match status" value="1"/>
</dbReference>
<comment type="similarity">
    <text evidence="2">Belongs to the XPC family.</text>
</comment>
<reference evidence="10" key="1">
    <citation type="submission" date="2020-10" db="EMBL/GenBank/DDBJ databases">
        <title>The Whole-Genome Sequence of Metschnikowia persimmonesis, a Novel Endophytic Yeast Species Isolated from Medicinal Plant Diospyros kaki Thumb.</title>
        <authorList>
            <person name="Rahmat E."/>
            <person name="Kang Y."/>
        </authorList>
    </citation>
    <scope>NUCLEOTIDE SEQUENCE</scope>
    <source>
        <strain evidence="10">KIOM G15050</strain>
    </source>
</reference>
<dbReference type="GO" id="GO:0003697">
    <property type="term" value="F:single-stranded DNA binding"/>
    <property type="evidence" value="ECO:0007669"/>
    <property type="project" value="TreeGrafter"/>
</dbReference>
<feature type="compositionally biased region" description="Acidic residues" evidence="6">
    <location>
        <begin position="990"/>
        <end position="1011"/>
    </location>
</feature>
<evidence type="ECO:0000259" key="9">
    <source>
        <dbReference type="SMART" id="SM01032"/>
    </source>
</evidence>
<dbReference type="SMART" id="SM01032">
    <property type="entry name" value="BHD_3"/>
    <property type="match status" value="1"/>
</dbReference>
<dbReference type="InterPro" id="IPR038765">
    <property type="entry name" value="Papain-like_cys_pep_sf"/>
</dbReference>
<evidence type="ECO:0000256" key="5">
    <source>
        <dbReference type="ARBA" id="ARBA00023242"/>
    </source>
</evidence>
<dbReference type="EMBL" id="JACBPP010000002">
    <property type="protein sequence ID" value="KAF8004113.1"/>
    <property type="molecule type" value="Genomic_DNA"/>
</dbReference>
<evidence type="ECO:0000256" key="2">
    <source>
        <dbReference type="ARBA" id="ARBA00009525"/>
    </source>
</evidence>
<feature type="region of interest" description="Disordered" evidence="6">
    <location>
        <begin position="879"/>
        <end position="902"/>
    </location>
</feature>
<dbReference type="PANTHER" id="PTHR12135:SF0">
    <property type="entry name" value="DNA REPAIR PROTEIN COMPLEMENTING XP-C CELLS"/>
    <property type="match status" value="1"/>
</dbReference>
<feature type="domain" description="Rad4 beta-hairpin" evidence="8">
    <location>
        <begin position="549"/>
        <end position="603"/>
    </location>
</feature>
<keyword evidence="5" id="KW-0539">Nucleus</keyword>
<dbReference type="Pfam" id="PF10404">
    <property type="entry name" value="BHD_2"/>
    <property type="match status" value="1"/>
</dbReference>
<keyword evidence="4" id="KW-0234">DNA repair</keyword>
<protein>
    <recommendedName>
        <fullName evidence="12">DNA repair protein RAD4</fullName>
    </recommendedName>
</protein>
<feature type="region of interest" description="Disordered" evidence="6">
    <location>
        <begin position="1"/>
        <end position="34"/>
    </location>
</feature>
<evidence type="ECO:0000259" key="8">
    <source>
        <dbReference type="SMART" id="SM01031"/>
    </source>
</evidence>
<feature type="compositionally biased region" description="Acidic residues" evidence="6">
    <location>
        <begin position="751"/>
        <end position="762"/>
    </location>
</feature>
<feature type="region of interest" description="Disordered" evidence="6">
    <location>
        <begin position="735"/>
        <end position="814"/>
    </location>
</feature>
<evidence type="ECO:0000313" key="11">
    <source>
        <dbReference type="Proteomes" id="UP000649328"/>
    </source>
</evidence>
<feature type="compositionally biased region" description="Basic and acidic residues" evidence="6">
    <location>
        <begin position="10"/>
        <end position="19"/>
    </location>
</feature>
<feature type="domain" description="Rad4 beta-hairpin" evidence="9">
    <location>
        <begin position="610"/>
        <end position="696"/>
    </location>
</feature>
<dbReference type="InterPro" id="IPR036985">
    <property type="entry name" value="Transglutaminase-like_sf"/>
</dbReference>
<keyword evidence="3" id="KW-0227">DNA damage</keyword>
<dbReference type="OrthoDB" id="300780at2759"/>
<dbReference type="Gene3D" id="3.30.60.290">
    <property type="entry name" value="Rad4, beta-hairpin domain BHD2"/>
    <property type="match status" value="1"/>
</dbReference>
<dbReference type="SMART" id="SM01031">
    <property type="entry name" value="BHD_2"/>
    <property type="match status" value="1"/>
</dbReference>
<comment type="subcellular location">
    <subcellularLocation>
        <location evidence="1">Nucleus</location>
    </subcellularLocation>
</comment>
<dbReference type="InterPro" id="IPR004583">
    <property type="entry name" value="DNA_repair_Rad4"/>
</dbReference>
<dbReference type="Gene3D" id="3.90.260.10">
    <property type="entry name" value="Transglutaminase-like"/>
    <property type="match status" value="1"/>
</dbReference>
<dbReference type="Gene3D" id="3.30.70.2460">
    <property type="entry name" value="Rad4, beta-hairpin domain BHD3"/>
    <property type="match status" value="1"/>
</dbReference>
<dbReference type="InterPro" id="IPR018328">
    <property type="entry name" value="Rad4_beta-hairpin_dom3"/>
</dbReference>
<dbReference type="InterPro" id="IPR018325">
    <property type="entry name" value="Rad4/PNGase_transGLS-fold"/>
</dbReference>
<evidence type="ECO:0000256" key="6">
    <source>
        <dbReference type="SAM" id="MobiDB-lite"/>
    </source>
</evidence>
<evidence type="ECO:0000256" key="1">
    <source>
        <dbReference type="ARBA" id="ARBA00004123"/>
    </source>
</evidence>
<evidence type="ECO:0000256" key="4">
    <source>
        <dbReference type="ARBA" id="ARBA00023204"/>
    </source>
</evidence>
<dbReference type="GO" id="GO:0006289">
    <property type="term" value="P:nucleotide-excision repair"/>
    <property type="evidence" value="ECO:0007669"/>
    <property type="project" value="InterPro"/>
</dbReference>
<dbReference type="GO" id="GO:0071942">
    <property type="term" value="C:XPC complex"/>
    <property type="evidence" value="ECO:0007669"/>
    <property type="project" value="TreeGrafter"/>
</dbReference>
<proteinExistence type="inferred from homology"/>
<dbReference type="Pfam" id="PF10405">
    <property type="entry name" value="BHD_3"/>
    <property type="match status" value="1"/>
</dbReference>
<dbReference type="AlphaFoldDB" id="A0A8H7GVB3"/>
<dbReference type="Pfam" id="PF10403">
    <property type="entry name" value="BHD_1"/>
    <property type="match status" value="1"/>
</dbReference>
<name>A0A8H7GVB3_9ASCO</name>
<dbReference type="GO" id="GO:0003684">
    <property type="term" value="F:damaged DNA binding"/>
    <property type="evidence" value="ECO:0007669"/>
    <property type="project" value="InterPro"/>
</dbReference>
<dbReference type="InterPro" id="IPR042488">
    <property type="entry name" value="Rad4_BHD3_sf"/>
</dbReference>
<organism evidence="10 11">
    <name type="scientific">Metschnikowia pulcherrima</name>
    <dbReference type="NCBI Taxonomy" id="27326"/>
    <lineage>
        <taxon>Eukaryota</taxon>
        <taxon>Fungi</taxon>
        <taxon>Dikarya</taxon>
        <taxon>Ascomycota</taxon>
        <taxon>Saccharomycotina</taxon>
        <taxon>Pichiomycetes</taxon>
        <taxon>Metschnikowiaceae</taxon>
        <taxon>Metschnikowia</taxon>
    </lineage>
</organism>
<feature type="region of interest" description="Disordered" evidence="6">
    <location>
        <begin position="978"/>
        <end position="1011"/>
    </location>
</feature>
<dbReference type="Proteomes" id="UP000649328">
    <property type="component" value="Unassembled WGS sequence"/>
</dbReference>
<dbReference type="SUPFAM" id="SSF54001">
    <property type="entry name" value="Cysteine proteinases"/>
    <property type="match status" value="1"/>
</dbReference>
<evidence type="ECO:0000313" key="10">
    <source>
        <dbReference type="EMBL" id="KAF8004113.1"/>
    </source>
</evidence>
<dbReference type="InterPro" id="IPR018326">
    <property type="entry name" value="Rad4_beta-hairpin_dom1"/>
</dbReference>
<sequence length="1011" mass="114259">MSLNQTHKALVRENLRKTNETSGSQRKRRKVNVPTETVDVDLESTDDFEDVDLENVDLEALATTGRASIEPTPIGENSNNDEMSNNMSDENLGSEFDSDDFDDLEDVDMDMFSTPAIDKSNETLTFNISSGQKEAELAKKKRTFVPISKHERKTRKLVHKLVLFTMVCHGAVRNKWCSDQALLQQLRKSVSAEIVDLFHQDEKDVLDYVKAKKFIDGLRKLLTVFSRKFKVSSPGITRKDWGLTEITEDEKEKKVTFDKFMKSVRGFRGSRDVAAQAFVAVLRSIGVNARLVFSVQVPDYRSIRPVKDKSRDEREPTPAESPSKPKLEFDPVFIPNSRQALLSGIRLRKKKAAQKAQAKKTESAASFPIFWIEVWNKYSKKWITVDPVVFKVVEVAPMRRKCKFDAPGTDETHQTWYVIAYDHKGCLTDVTRRYTQYYNAKTAKRRFGFASEEDAHWYGRMLRAVGRPKASITQAEATELKEFHDRHICEGTPNNMADFKNHPVYALEPQLRQDEIIYPKDETSKCGTFRSSNKSSVMPVYKRSCVYKLKTPKAWHMSGRVLKVGAQPLKTKKAQVQFADEDGDDDGQVRLYAEFQTDLYKPPPIVDGKITKNVYGNVEIFRPWMVPQNGYLVPVSRDVSMKMLETAARWILNIDYAKAIVSFEFGKGQKTKRAPTAKEGGILIDEQYRDGMLAVIEGLKEQEEQQRREAVELNALRSWNFFLKKLQIVKRLDRSHGKVDGEESGTKIAEQVDDEDGEDDEGYYSVGSDDANSDNDAYTPRPTKRTARQTPSEDDFDDVGGGFLMEDSNFGEGGENTDFTDGGFFPEETSVNVSMGIDGSGERVDLQVSDEAISDNQECSLMETDASEDHQNLNLAENVNSIRSEEDVAETEPGPVEPKEEIPTGVLDLNGKIYPRARRSQLRASCTAEYANSGNGSPNMDMLVINLDSDESGDHIELATRSQVPKAAITRRSLRSAARLGRQRVSEADAYIDLDTDEEEAELEIEYSDDE</sequence>
<dbReference type="GO" id="GO:0005737">
    <property type="term" value="C:cytoplasm"/>
    <property type="evidence" value="ECO:0007669"/>
    <property type="project" value="TreeGrafter"/>
</dbReference>
<accession>A0A8H7GVB3</accession>
<evidence type="ECO:0000259" key="7">
    <source>
        <dbReference type="SMART" id="SM01030"/>
    </source>
</evidence>
<evidence type="ECO:0008006" key="12">
    <source>
        <dbReference type="Google" id="ProtNLM"/>
    </source>
</evidence>
<dbReference type="Gene3D" id="2.20.20.110">
    <property type="entry name" value="Rad4, beta-hairpin domain BHD1"/>
    <property type="match status" value="1"/>
</dbReference>
<feature type="region of interest" description="Disordered" evidence="6">
    <location>
        <begin position="306"/>
        <end position="326"/>
    </location>
</feature>
<evidence type="ECO:0000256" key="3">
    <source>
        <dbReference type="ARBA" id="ARBA00022763"/>
    </source>
</evidence>
<feature type="compositionally biased region" description="Basic and acidic residues" evidence="6">
    <location>
        <begin position="735"/>
        <end position="745"/>
    </location>
</feature>
<keyword evidence="11" id="KW-1185">Reference proteome</keyword>
<comment type="caution">
    <text evidence="10">The sequence shown here is derived from an EMBL/GenBank/DDBJ whole genome shotgun (WGS) entry which is preliminary data.</text>
</comment>
<dbReference type="InterPro" id="IPR018327">
    <property type="entry name" value="BHD_2"/>
</dbReference>